<accession>A0ABV5T0H8</accession>
<gene>
    <name evidence="2" type="ORF">ACFFPJ_09920</name>
</gene>
<reference evidence="2 3" key="1">
    <citation type="submission" date="2024-09" db="EMBL/GenBank/DDBJ databases">
        <authorList>
            <person name="Sun Q."/>
            <person name="Mori K."/>
        </authorList>
    </citation>
    <scope>NUCLEOTIDE SEQUENCE [LARGE SCALE GENOMIC DNA]</scope>
    <source>
        <strain evidence="2 3">JCM 1342</strain>
    </source>
</reference>
<evidence type="ECO:0000256" key="1">
    <source>
        <dbReference type="SAM" id="MobiDB-lite"/>
    </source>
</evidence>
<feature type="region of interest" description="Disordered" evidence="1">
    <location>
        <begin position="327"/>
        <end position="347"/>
    </location>
</feature>
<name>A0ABV5T0H8_9MICO</name>
<proteinExistence type="predicted"/>
<dbReference type="RefSeq" id="WP_344712822.1">
    <property type="nucleotide sequence ID" value="NZ_BAAAWH010000001.1"/>
</dbReference>
<evidence type="ECO:0000313" key="3">
    <source>
        <dbReference type="Proteomes" id="UP001589611"/>
    </source>
</evidence>
<keyword evidence="3" id="KW-1185">Reference proteome</keyword>
<organism evidence="2 3">
    <name type="scientific">Microbacterium terregens</name>
    <dbReference type="NCBI Taxonomy" id="69363"/>
    <lineage>
        <taxon>Bacteria</taxon>
        <taxon>Bacillati</taxon>
        <taxon>Actinomycetota</taxon>
        <taxon>Actinomycetes</taxon>
        <taxon>Micrococcales</taxon>
        <taxon>Microbacteriaceae</taxon>
        <taxon>Microbacterium</taxon>
    </lineage>
</organism>
<comment type="caution">
    <text evidence="2">The sequence shown here is derived from an EMBL/GenBank/DDBJ whole genome shotgun (WGS) entry which is preliminary data.</text>
</comment>
<dbReference type="Pfam" id="PF14224">
    <property type="entry name" value="DUF4331"/>
    <property type="match status" value="2"/>
</dbReference>
<sequence length="347" mass="37352">MSHHLDSPLARQDVRLDTTDLYVFRGEIGTTLIMNVCHSLGGGKPAVGYHPEGMYELKVDLDGDDVEDLTYRFVFAELASDGSQRFLLHRVDGNDAADPFAPGTVVAEGATDAVVTGSDGVRVWAGKAGDPFWIDPTVLHAVGHAVQDGTTAHLEDWAPSGAVNVFAGHSVYAIVIEVPDETFNRRAGEANRIGVWAVASLQTDAGGWRAINRIGYPMIHPLFTQFDERLGEDLNLGRPLDDAATYARTLKERIAGLVRAYDTAEDPDAHAERFVSRFLPNILPYTVGSQAEFGFLGINGRTLTDNVSDVMFTLAANTPLGVGLGKGSVTDRPSSTFPYVPSVPAGR</sequence>
<evidence type="ECO:0000313" key="2">
    <source>
        <dbReference type="EMBL" id="MFB9646114.1"/>
    </source>
</evidence>
<protein>
    <submittedName>
        <fullName evidence="2">DUF4331 family protein</fullName>
    </submittedName>
</protein>
<dbReference type="Proteomes" id="UP001589611">
    <property type="component" value="Unassembled WGS sequence"/>
</dbReference>
<dbReference type="EMBL" id="JBHMBE010000003">
    <property type="protein sequence ID" value="MFB9646114.1"/>
    <property type="molecule type" value="Genomic_DNA"/>
</dbReference>
<dbReference type="InterPro" id="IPR025566">
    <property type="entry name" value="DUF4331"/>
</dbReference>